<evidence type="ECO:0000313" key="2">
    <source>
        <dbReference type="Proteomes" id="UP001314229"/>
    </source>
</evidence>
<reference evidence="1 2" key="1">
    <citation type="submission" date="2024-01" db="EMBL/GenBank/DDBJ databases">
        <authorList>
            <person name="Alioto T."/>
            <person name="Alioto T."/>
            <person name="Gomez Garrido J."/>
        </authorList>
    </citation>
    <scope>NUCLEOTIDE SEQUENCE [LARGE SCALE GENOMIC DNA]</scope>
</reference>
<dbReference type="EMBL" id="CAWUFR010000038">
    <property type="protein sequence ID" value="CAK6959129.1"/>
    <property type="molecule type" value="Genomic_DNA"/>
</dbReference>
<proteinExistence type="predicted"/>
<name>A0AAV1NJZ0_SCOSC</name>
<dbReference type="Proteomes" id="UP001314229">
    <property type="component" value="Unassembled WGS sequence"/>
</dbReference>
<comment type="caution">
    <text evidence="1">The sequence shown here is derived from an EMBL/GenBank/DDBJ whole genome shotgun (WGS) entry which is preliminary data.</text>
</comment>
<dbReference type="AlphaFoldDB" id="A0AAV1NJZ0"/>
<accession>A0AAV1NJZ0</accession>
<organism evidence="1 2">
    <name type="scientific">Scomber scombrus</name>
    <name type="common">Atlantic mackerel</name>
    <name type="synonym">Scomber vernalis</name>
    <dbReference type="NCBI Taxonomy" id="13677"/>
    <lineage>
        <taxon>Eukaryota</taxon>
        <taxon>Metazoa</taxon>
        <taxon>Chordata</taxon>
        <taxon>Craniata</taxon>
        <taxon>Vertebrata</taxon>
        <taxon>Euteleostomi</taxon>
        <taxon>Actinopterygii</taxon>
        <taxon>Neopterygii</taxon>
        <taxon>Teleostei</taxon>
        <taxon>Neoteleostei</taxon>
        <taxon>Acanthomorphata</taxon>
        <taxon>Pelagiaria</taxon>
        <taxon>Scombriformes</taxon>
        <taxon>Scombridae</taxon>
        <taxon>Scomber</taxon>
    </lineage>
</organism>
<evidence type="ECO:0000313" key="1">
    <source>
        <dbReference type="EMBL" id="CAK6959129.1"/>
    </source>
</evidence>
<sequence>MEAALIKAKGRVSSAVNSQLGATANQWTASAVIIINSSRSEQLEGNKKE</sequence>
<protein>
    <submittedName>
        <fullName evidence="1">Uncharacterized protein</fullName>
    </submittedName>
</protein>
<gene>
    <name evidence="1" type="ORF">FSCOSCO3_A007869</name>
</gene>
<keyword evidence="2" id="KW-1185">Reference proteome</keyword>